<keyword evidence="2" id="KW-1185">Reference proteome</keyword>
<name>A0A1Z3HIY6_9CYAN</name>
<reference evidence="1 2" key="1">
    <citation type="journal article" date="2016" name="Biochim. Biophys. Acta">
        <title>Characterization of red-shifted phycobilisomes isolated from the chlorophyll f-containing cyanobacterium Halomicronema hongdechloris.</title>
        <authorList>
            <person name="Li Y."/>
            <person name="Lin Y."/>
            <person name="Garvey C.J."/>
            <person name="Birch D."/>
            <person name="Corkery R.W."/>
            <person name="Loughlin P.C."/>
            <person name="Scheer H."/>
            <person name="Willows R.D."/>
            <person name="Chen M."/>
        </authorList>
    </citation>
    <scope>NUCLEOTIDE SEQUENCE [LARGE SCALE GENOMIC DNA]</scope>
    <source>
        <strain evidence="1 2">C2206</strain>
    </source>
</reference>
<sequence>MELTTRIEQLRQLKAASRRKREAMATGDRERIQQAIRVLRAQLPIAPVRSVESAAVAMAQLMRLERELYPHNADEVAELAVRYGVDPGEFIQVLQEKWHEKKGF</sequence>
<gene>
    <name evidence="1" type="ORF">XM38_012210</name>
</gene>
<evidence type="ECO:0000313" key="2">
    <source>
        <dbReference type="Proteomes" id="UP000191901"/>
    </source>
</evidence>
<accession>A0A1Z3HIY6</accession>
<organism evidence="1 2">
    <name type="scientific">Halomicronema hongdechloris C2206</name>
    <dbReference type="NCBI Taxonomy" id="1641165"/>
    <lineage>
        <taxon>Bacteria</taxon>
        <taxon>Bacillati</taxon>
        <taxon>Cyanobacteriota</taxon>
        <taxon>Cyanophyceae</taxon>
        <taxon>Nodosilineales</taxon>
        <taxon>Nodosilineaceae</taxon>
        <taxon>Halomicronema</taxon>
    </lineage>
</organism>
<protein>
    <submittedName>
        <fullName evidence="1">Uncharacterized protein</fullName>
    </submittedName>
</protein>
<dbReference type="EMBL" id="CP021983">
    <property type="protein sequence ID" value="ASC70284.1"/>
    <property type="molecule type" value="Genomic_DNA"/>
</dbReference>
<dbReference type="AlphaFoldDB" id="A0A1Z3HIY6"/>
<dbReference type="Proteomes" id="UP000191901">
    <property type="component" value="Chromosome"/>
</dbReference>
<dbReference type="KEGG" id="hhg:XM38_012210"/>
<proteinExistence type="predicted"/>
<evidence type="ECO:0000313" key="1">
    <source>
        <dbReference type="EMBL" id="ASC70284.1"/>
    </source>
</evidence>
<dbReference type="STRING" id="1641165.XM38_18590"/>